<feature type="domain" description="G-protein coupled receptors family 1 profile" evidence="6">
    <location>
        <begin position="59"/>
        <end position="334"/>
    </location>
</feature>
<comment type="subcellular location">
    <subcellularLocation>
        <location evidence="1">Membrane</location>
    </subcellularLocation>
</comment>
<keyword evidence="8" id="KW-1185">Reference proteome</keyword>
<dbReference type="PROSITE" id="PS50262">
    <property type="entry name" value="G_PROTEIN_RECEP_F1_2"/>
    <property type="match status" value="1"/>
</dbReference>
<feature type="transmembrane region" description="Helical" evidence="5">
    <location>
        <begin position="79"/>
        <end position="100"/>
    </location>
</feature>
<accession>A0AA36CHA3</accession>
<dbReference type="GO" id="GO:0016020">
    <property type="term" value="C:membrane"/>
    <property type="evidence" value="ECO:0007669"/>
    <property type="project" value="UniProtKB-SubCell"/>
</dbReference>
<dbReference type="SUPFAM" id="SSF81321">
    <property type="entry name" value="Family A G protein-coupled receptor-like"/>
    <property type="match status" value="1"/>
</dbReference>
<feature type="transmembrane region" description="Helical" evidence="5">
    <location>
        <begin position="310"/>
        <end position="333"/>
    </location>
</feature>
<sequence length="385" mass="43495">MEEGVYLFEPGVHNGTEALHTSQSDVPASCDAVDEDFLYERFYMAVIAGGSVATVSIVTNTFLFFLFVTNRQHRNSYNLYMLLLAFFDVFLSISYCALMAVRVLTNWTGSYALRKMWMSYMIPMLTISHIAQTASVYLIVFAAVERFCITLNTRAVQLLQRNRCLLATVAVMCGVFPKSTIPLEIQITYNETCFGHFNEFGLMPGKIVHAHLYEYWRLWFRNIFTIVFPFLVLFMLNLLLCGVEVRLRQAVATGANGAVMGDKQNARIRAATRTLSIIVLTHLMSNLLSMVITVWEMFDPASLWTPTFMPFYILSVDAISILPIVACSLRLPIYASCQPLLRAEMIQFIAQSCVKKKMSRRATIIETQHMGQGLLAGREPAGDQV</sequence>
<evidence type="ECO:0000313" key="8">
    <source>
        <dbReference type="Proteomes" id="UP001177023"/>
    </source>
</evidence>
<name>A0AA36CHA3_9BILA</name>
<feature type="non-terminal residue" evidence="7">
    <location>
        <position position="385"/>
    </location>
</feature>
<dbReference type="EMBL" id="CATQJA010001747">
    <property type="protein sequence ID" value="CAJ0568488.1"/>
    <property type="molecule type" value="Genomic_DNA"/>
</dbReference>
<dbReference type="Gene3D" id="1.20.1070.10">
    <property type="entry name" value="Rhodopsin 7-helix transmembrane proteins"/>
    <property type="match status" value="1"/>
</dbReference>
<evidence type="ECO:0000256" key="2">
    <source>
        <dbReference type="ARBA" id="ARBA00022692"/>
    </source>
</evidence>
<dbReference type="PANTHER" id="PTHR46709:SF7">
    <property type="entry name" value="G-PROTEIN COUPLED RECEPTORS FAMILY 1 PROFILE DOMAIN-CONTAINING PROTEIN"/>
    <property type="match status" value="1"/>
</dbReference>
<keyword evidence="2 5" id="KW-0812">Transmembrane</keyword>
<proteinExistence type="predicted"/>
<dbReference type="AlphaFoldDB" id="A0AA36CHA3"/>
<evidence type="ECO:0000256" key="1">
    <source>
        <dbReference type="ARBA" id="ARBA00004370"/>
    </source>
</evidence>
<evidence type="ECO:0000256" key="3">
    <source>
        <dbReference type="ARBA" id="ARBA00022989"/>
    </source>
</evidence>
<gene>
    <name evidence="7" type="ORF">MSPICULIGERA_LOCUS7006</name>
</gene>
<comment type="caution">
    <text evidence="7">The sequence shown here is derived from an EMBL/GenBank/DDBJ whole genome shotgun (WGS) entry which is preliminary data.</text>
</comment>
<feature type="transmembrane region" description="Helical" evidence="5">
    <location>
        <begin position="120"/>
        <end position="144"/>
    </location>
</feature>
<feature type="transmembrane region" description="Helical" evidence="5">
    <location>
        <begin position="277"/>
        <end position="298"/>
    </location>
</feature>
<evidence type="ECO:0000256" key="4">
    <source>
        <dbReference type="ARBA" id="ARBA00023136"/>
    </source>
</evidence>
<dbReference type="PANTHER" id="PTHR46709">
    <property type="entry name" value="PROTEIN CBG23488-RELATED"/>
    <property type="match status" value="1"/>
</dbReference>
<evidence type="ECO:0000259" key="6">
    <source>
        <dbReference type="PROSITE" id="PS50262"/>
    </source>
</evidence>
<feature type="transmembrane region" description="Helical" evidence="5">
    <location>
        <begin position="164"/>
        <end position="181"/>
    </location>
</feature>
<protein>
    <recommendedName>
        <fullName evidence="6">G-protein coupled receptors family 1 profile domain-containing protein</fullName>
    </recommendedName>
</protein>
<dbReference type="Proteomes" id="UP001177023">
    <property type="component" value="Unassembled WGS sequence"/>
</dbReference>
<reference evidence="7" key="1">
    <citation type="submission" date="2023-06" db="EMBL/GenBank/DDBJ databases">
        <authorList>
            <person name="Delattre M."/>
        </authorList>
    </citation>
    <scope>NUCLEOTIDE SEQUENCE</scope>
    <source>
        <strain evidence="7">AF72</strain>
    </source>
</reference>
<evidence type="ECO:0000313" key="7">
    <source>
        <dbReference type="EMBL" id="CAJ0568488.1"/>
    </source>
</evidence>
<feature type="transmembrane region" description="Helical" evidence="5">
    <location>
        <begin position="219"/>
        <end position="240"/>
    </location>
</feature>
<keyword evidence="3 5" id="KW-1133">Transmembrane helix</keyword>
<evidence type="ECO:0000256" key="5">
    <source>
        <dbReference type="SAM" id="Phobius"/>
    </source>
</evidence>
<dbReference type="InterPro" id="IPR017452">
    <property type="entry name" value="GPCR_Rhodpsn_7TM"/>
</dbReference>
<keyword evidence="4 5" id="KW-0472">Membrane</keyword>
<organism evidence="7 8">
    <name type="scientific">Mesorhabditis spiculigera</name>
    <dbReference type="NCBI Taxonomy" id="96644"/>
    <lineage>
        <taxon>Eukaryota</taxon>
        <taxon>Metazoa</taxon>
        <taxon>Ecdysozoa</taxon>
        <taxon>Nematoda</taxon>
        <taxon>Chromadorea</taxon>
        <taxon>Rhabditida</taxon>
        <taxon>Rhabditina</taxon>
        <taxon>Rhabditomorpha</taxon>
        <taxon>Rhabditoidea</taxon>
        <taxon>Rhabditidae</taxon>
        <taxon>Mesorhabditinae</taxon>
        <taxon>Mesorhabditis</taxon>
    </lineage>
</organism>
<feature type="transmembrane region" description="Helical" evidence="5">
    <location>
        <begin position="42"/>
        <end position="67"/>
    </location>
</feature>